<feature type="transmembrane region" description="Helical" evidence="4">
    <location>
        <begin position="12"/>
        <end position="31"/>
    </location>
</feature>
<accession>A0AAE0VL57</accession>
<feature type="repeat" description="NHL" evidence="3">
    <location>
        <begin position="515"/>
        <end position="546"/>
    </location>
</feature>
<dbReference type="CDD" id="cd00063">
    <property type="entry name" value="FN3"/>
    <property type="match status" value="1"/>
</dbReference>
<keyword evidence="4" id="KW-0812">Transmembrane</keyword>
<name>A0AAE0VL57_9BIVA</name>
<proteinExistence type="predicted"/>
<dbReference type="InterPro" id="IPR011042">
    <property type="entry name" value="6-blade_b-propeller_TolB-like"/>
</dbReference>
<dbReference type="InterPro" id="IPR003961">
    <property type="entry name" value="FN3_dom"/>
</dbReference>
<evidence type="ECO:0000256" key="3">
    <source>
        <dbReference type="PROSITE-ProRule" id="PRU00504"/>
    </source>
</evidence>
<dbReference type="InterPro" id="IPR013378">
    <property type="entry name" value="InlB-like_B-rpt"/>
</dbReference>
<dbReference type="NCBIfam" id="TIGR02543">
    <property type="entry name" value="List_Bact_rpt"/>
    <property type="match status" value="1"/>
</dbReference>
<dbReference type="Gene3D" id="2.120.10.30">
    <property type="entry name" value="TolB, C-terminal domain"/>
    <property type="match status" value="3"/>
</dbReference>
<dbReference type="CDD" id="cd14953">
    <property type="entry name" value="NHL_like_1"/>
    <property type="match status" value="1"/>
</dbReference>
<organism evidence="6 7">
    <name type="scientific">Potamilus streckersoni</name>
    <dbReference type="NCBI Taxonomy" id="2493646"/>
    <lineage>
        <taxon>Eukaryota</taxon>
        <taxon>Metazoa</taxon>
        <taxon>Spiralia</taxon>
        <taxon>Lophotrochozoa</taxon>
        <taxon>Mollusca</taxon>
        <taxon>Bivalvia</taxon>
        <taxon>Autobranchia</taxon>
        <taxon>Heteroconchia</taxon>
        <taxon>Palaeoheterodonta</taxon>
        <taxon>Unionida</taxon>
        <taxon>Unionoidea</taxon>
        <taxon>Unionidae</taxon>
        <taxon>Ambleminae</taxon>
        <taxon>Lampsilini</taxon>
        <taxon>Potamilus</taxon>
    </lineage>
</organism>
<evidence type="ECO:0000313" key="6">
    <source>
        <dbReference type="EMBL" id="KAK3582328.1"/>
    </source>
</evidence>
<evidence type="ECO:0000313" key="7">
    <source>
        <dbReference type="Proteomes" id="UP001195483"/>
    </source>
</evidence>
<reference evidence="6" key="3">
    <citation type="submission" date="2023-05" db="EMBL/GenBank/DDBJ databases">
        <authorList>
            <person name="Smith C.H."/>
        </authorList>
    </citation>
    <scope>NUCLEOTIDE SEQUENCE</scope>
    <source>
        <strain evidence="6">CHS0354</strain>
        <tissue evidence="6">Mantle</tissue>
    </source>
</reference>
<dbReference type="InterPro" id="IPR001258">
    <property type="entry name" value="NHL_repeat"/>
</dbReference>
<keyword evidence="4" id="KW-0472">Membrane</keyword>
<dbReference type="PANTHER" id="PTHR13833:SF71">
    <property type="entry name" value="NHL DOMAIN-CONTAINING PROTEIN"/>
    <property type="match status" value="1"/>
</dbReference>
<dbReference type="Gene3D" id="2.60.40.4270">
    <property type="entry name" value="Listeria-Bacteroides repeat domain"/>
    <property type="match status" value="3"/>
</dbReference>
<dbReference type="Gene3D" id="2.60.40.10">
    <property type="entry name" value="Immunoglobulins"/>
    <property type="match status" value="1"/>
</dbReference>
<evidence type="ECO:0000256" key="4">
    <source>
        <dbReference type="SAM" id="Phobius"/>
    </source>
</evidence>
<dbReference type="PROSITE" id="PS51125">
    <property type="entry name" value="NHL"/>
    <property type="match status" value="2"/>
</dbReference>
<evidence type="ECO:0000259" key="5">
    <source>
        <dbReference type="PROSITE" id="PS50853"/>
    </source>
</evidence>
<dbReference type="SUPFAM" id="SSF101898">
    <property type="entry name" value="NHL repeat"/>
    <property type="match status" value="1"/>
</dbReference>
<feature type="domain" description="Fibronectin type-III" evidence="5">
    <location>
        <begin position="265"/>
        <end position="347"/>
    </location>
</feature>
<dbReference type="InterPro" id="IPR042229">
    <property type="entry name" value="Listeria/Bacterioides_rpt_sf"/>
</dbReference>
<dbReference type="Pfam" id="PF25021">
    <property type="entry name" value="TEN_NHL"/>
    <property type="match status" value="1"/>
</dbReference>
<keyword evidence="2" id="KW-0677">Repeat</keyword>
<comment type="subcellular location">
    <subcellularLocation>
        <location evidence="1">Cell envelope</location>
    </subcellularLocation>
</comment>
<sequence length="658" mass="70564">METVTWNWVARRAIFAVVAPFIVFLCFFSAGCPEPEIPTYIVTVDPNSGTLGKKSKFEVKSGQVLPIQLRADLPTKQKHIINSWNTKSNGSGTEFIIGTTIVSENITIYPQWVLGYNVKFESNGGSFVDSLGIAEGKKATKPADPTRTGYTFVDWYRESILSTPFNFNEEEIIADITLYAKWKINIYTITLNANGGTAGTATSVQAEYNKPATLTPAATPSRAGYALADWNTKSDGTGDKFIFGETPVVSDITIYAQWSQKVPEAPTRLSVEHISSTEIKLTWAHTISAASYKLYDGSTLIAEEIKTESYTINRLAKLSDHSYTVEAKNAIGTSPKSESLNVTTKLFVTTFISLPNNPAPSGITVGKNDTLYLAERDGRVIKKIDKGGEISTIAGTTGASGDIGDGNTATSATFSAPYDVAIDKSGNIYVADINAHVIRKINATDKRIDLLAGTYNNSGNVDATKSQASFSSPRSVAVDKDGNVYVADQGNHRIRKITPGGVVSTLAGDGTTQIFNNPAGVAVDTINNVVYVADQGNHRIRKITSAGDVSTFAGTGTSGSADGDALSATFNGPTELALDKDGNIYVVDQGNKKIRRIRKTDGKVTTIAGNGQNEATTEGEATKASFVLPFDIVVTTDQVKGLIIYVTDQNQNKILKLE</sequence>
<dbReference type="EMBL" id="JAEAOA010001427">
    <property type="protein sequence ID" value="KAK3582328.1"/>
    <property type="molecule type" value="Genomic_DNA"/>
</dbReference>
<gene>
    <name evidence="6" type="ORF">CHS0354_023869</name>
</gene>
<comment type="caution">
    <text evidence="6">The sequence shown here is derived from an EMBL/GenBank/DDBJ whole genome shotgun (WGS) entry which is preliminary data.</text>
</comment>
<feature type="repeat" description="NHL" evidence="3">
    <location>
        <begin position="470"/>
        <end position="500"/>
    </location>
</feature>
<dbReference type="SUPFAM" id="SSF49265">
    <property type="entry name" value="Fibronectin type III"/>
    <property type="match status" value="1"/>
</dbReference>
<dbReference type="InterPro" id="IPR056822">
    <property type="entry name" value="TEN_NHL"/>
</dbReference>
<evidence type="ECO:0000256" key="1">
    <source>
        <dbReference type="ARBA" id="ARBA00004196"/>
    </source>
</evidence>
<protein>
    <recommendedName>
        <fullName evidence="5">Fibronectin type-III domain-containing protein</fullName>
    </recommendedName>
</protein>
<dbReference type="InterPro" id="IPR013783">
    <property type="entry name" value="Ig-like_fold"/>
</dbReference>
<keyword evidence="7" id="KW-1185">Reference proteome</keyword>
<keyword evidence="4" id="KW-1133">Transmembrane helix</keyword>
<reference evidence="6" key="1">
    <citation type="journal article" date="2021" name="Genome Biol. Evol.">
        <title>A High-Quality Reference Genome for a Parasitic Bivalve with Doubly Uniparental Inheritance (Bivalvia: Unionida).</title>
        <authorList>
            <person name="Smith C.H."/>
        </authorList>
    </citation>
    <scope>NUCLEOTIDE SEQUENCE</scope>
    <source>
        <strain evidence="6">CHS0354</strain>
    </source>
</reference>
<dbReference type="AlphaFoldDB" id="A0AAE0VL57"/>
<dbReference type="PANTHER" id="PTHR13833">
    <property type="match status" value="1"/>
</dbReference>
<reference evidence="6" key="2">
    <citation type="journal article" date="2021" name="Genome Biol. Evol.">
        <title>Developing a high-quality reference genome for a parasitic bivalve with doubly uniparental inheritance (Bivalvia: Unionida).</title>
        <authorList>
            <person name="Smith C.H."/>
        </authorList>
    </citation>
    <scope>NUCLEOTIDE SEQUENCE</scope>
    <source>
        <strain evidence="6">CHS0354</strain>
        <tissue evidence="6">Mantle</tissue>
    </source>
</reference>
<dbReference type="Pfam" id="PF09479">
    <property type="entry name" value="Flg_new"/>
    <property type="match status" value="3"/>
</dbReference>
<dbReference type="PROSITE" id="PS50853">
    <property type="entry name" value="FN3"/>
    <property type="match status" value="1"/>
</dbReference>
<dbReference type="SMART" id="SM00060">
    <property type="entry name" value="FN3"/>
    <property type="match status" value="1"/>
</dbReference>
<evidence type="ECO:0000256" key="2">
    <source>
        <dbReference type="ARBA" id="ARBA00022737"/>
    </source>
</evidence>
<dbReference type="InterPro" id="IPR036116">
    <property type="entry name" value="FN3_sf"/>
</dbReference>
<dbReference type="Proteomes" id="UP001195483">
    <property type="component" value="Unassembled WGS sequence"/>
</dbReference>